<dbReference type="Proteomes" id="UP000824204">
    <property type="component" value="Unassembled WGS sequence"/>
</dbReference>
<evidence type="ECO:0000259" key="1">
    <source>
        <dbReference type="Pfam" id="PF04230"/>
    </source>
</evidence>
<dbReference type="AlphaFoldDB" id="A0A9D2AF52"/>
<dbReference type="Pfam" id="PF04230">
    <property type="entry name" value="PS_pyruv_trans"/>
    <property type="match status" value="1"/>
</dbReference>
<evidence type="ECO:0000313" key="3">
    <source>
        <dbReference type="Proteomes" id="UP000824204"/>
    </source>
</evidence>
<accession>A0A9D2AF52</accession>
<gene>
    <name evidence="2" type="ORF">H9741_02085</name>
</gene>
<proteinExistence type="predicted"/>
<protein>
    <submittedName>
        <fullName evidence="2">Polysaccharide pyruvyl transferase family protein</fullName>
    </submittedName>
</protein>
<name>A0A9D2AF52_9FIRM</name>
<organism evidence="2 3">
    <name type="scientific">Candidatus Borkfalkia faecipullorum</name>
    <dbReference type="NCBI Taxonomy" id="2838510"/>
    <lineage>
        <taxon>Bacteria</taxon>
        <taxon>Bacillati</taxon>
        <taxon>Bacillota</taxon>
        <taxon>Clostridia</taxon>
        <taxon>Christensenellales</taxon>
        <taxon>Christensenellaceae</taxon>
        <taxon>Candidatus Borkfalkia</taxon>
    </lineage>
</organism>
<reference evidence="2" key="2">
    <citation type="submission" date="2021-04" db="EMBL/GenBank/DDBJ databases">
        <authorList>
            <person name="Gilroy R."/>
        </authorList>
    </citation>
    <scope>NUCLEOTIDE SEQUENCE</scope>
    <source>
        <strain evidence="2">811</strain>
    </source>
</reference>
<sequence length="644" mass="72999">MKTGILKNNVEESAPRQTKVEQLGRNTGNLVFWEALDRLFSPEKIPYAQSERLSSCDRVIVTDLIWIRENAEYGYLEKLADKYAIPFIPISVGLQAEKFDPGFRLSANTLRLLKKLEERATLGVRGQFTADVLEKHGVKNLCVIGCPSMYYWNNPEFRIDTKAEPQRASANFKTFFGRLSAAEKHFLSYCAQHDMQFVEQTELPFTQENARDEKFFQYIKSWLDRRSVLPCGYREWCDALNGIDFSLGGRFHGNVIALWNGIRSLFLTTDSRTRELTDFFGLPAMEMQAFDETKPISWYYDRADYTRFNSRYPKLYKNFVNFAQKNGLDLAPAAQPLTFAGPEKQQPSVKKSDIGVHNAVYLSAIARDKNKIAYKFSVEGNLVNYFSNSKPFTVEYDCNTEMLPDSVAVLPFAALLLPLCWLADATLVLPEADEDFCRSLRAVKRGYEEQFPELSFGGKVVAGKVVKNRADHLHRSTLCLYGGGVFSAFSVLSELCFRPLLFSVCGEEQSPAGDKLAEALSLRRSCARTTFRCVLKEEEAERVFLGGMGENRRKNFFTALAPCAHVAPYAFLQNMTDICLPSAEGTEGAEQPRILTAMSFCGCRVRQENCFSQREQILQISENRDFMQALLRSDEAAAKALQRV</sequence>
<dbReference type="GO" id="GO:0016740">
    <property type="term" value="F:transferase activity"/>
    <property type="evidence" value="ECO:0007669"/>
    <property type="project" value="UniProtKB-KW"/>
</dbReference>
<dbReference type="EMBL" id="DXFX01000028">
    <property type="protein sequence ID" value="HIX07241.1"/>
    <property type="molecule type" value="Genomic_DNA"/>
</dbReference>
<evidence type="ECO:0000313" key="2">
    <source>
        <dbReference type="EMBL" id="HIX07241.1"/>
    </source>
</evidence>
<keyword evidence="2" id="KW-0808">Transferase</keyword>
<reference evidence="2" key="1">
    <citation type="journal article" date="2021" name="PeerJ">
        <title>Extensive microbial diversity within the chicken gut microbiome revealed by metagenomics and culture.</title>
        <authorList>
            <person name="Gilroy R."/>
            <person name="Ravi A."/>
            <person name="Getino M."/>
            <person name="Pursley I."/>
            <person name="Horton D.L."/>
            <person name="Alikhan N.F."/>
            <person name="Baker D."/>
            <person name="Gharbi K."/>
            <person name="Hall N."/>
            <person name="Watson M."/>
            <person name="Adriaenssens E.M."/>
            <person name="Foster-Nyarko E."/>
            <person name="Jarju S."/>
            <person name="Secka A."/>
            <person name="Antonio M."/>
            <person name="Oren A."/>
            <person name="Chaudhuri R.R."/>
            <person name="La Ragione R."/>
            <person name="Hildebrand F."/>
            <person name="Pallen M.J."/>
        </authorList>
    </citation>
    <scope>NUCLEOTIDE SEQUENCE</scope>
    <source>
        <strain evidence="2">811</strain>
    </source>
</reference>
<dbReference type="InterPro" id="IPR007345">
    <property type="entry name" value="Polysacch_pyruvyl_Trfase"/>
</dbReference>
<feature type="domain" description="Polysaccharide pyruvyl transferase" evidence="1">
    <location>
        <begin position="70"/>
        <end position="271"/>
    </location>
</feature>
<comment type="caution">
    <text evidence="2">The sequence shown here is derived from an EMBL/GenBank/DDBJ whole genome shotgun (WGS) entry which is preliminary data.</text>
</comment>